<evidence type="ECO:0000313" key="9">
    <source>
        <dbReference type="Proteomes" id="UP001500604"/>
    </source>
</evidence>
<dbReference type="NCBIfam" id="NF005392">
    <property type="entry name" value="PRK06937.1"/>
    <property type="match status" value="1"/>
</dbReference>
<evidence type="ECO:0000259" key="7">
    <source>
        <dbReference type="Pfam" id="PF02108"/>
    </source>
</evidence>
<accession>A0ABP8UZL8</accession>
<dbReference type="InterPro" id="IPR012842">
    <property type="entry name" value="T3SS_SctL/SctL2"/>
</dbReference>
<dbReference type="PANTHER" id="PTHR34982:SF4">
    <property type="entry name" value="TYPE 3 SECRETION SYSTEM STATOR PROTEIN"/>
    <property type="match status" value="1"/>
</dbReference>
<organism evidence="8 9">
    <name type="scientific">Kistimonas scapharcae</name>
    <dbReference type="NCBI Taxonomy" id="1036133"/>
    <lineage>
        <taxon>Bacteria</taxon>
        <taxon>Pseudomonadati</taxon>
        <taxon>Pseudomonadota</taxon>
        <taxon>Gammaproteobacteria</taxon>
        <taxon>Oceanospirillales</taxon>
        <taxon>Endozoicomonadaceae</taxon>
        <taxon>Kistimonas</taxon>
    </lineage>
</organism>
<dbReference type="RefSeq" id="WP_345194052.1">
    <property type="nucleotide sequence ID" value="NZ_BAABFL010000074.1"/>
</dbReference>
<evidence type="ECO:0000256" key="1">
    <source>
        <dbReference type="ARBA" id="ARBA00004496"/>
    </source>
</evidence>
<evidence type="ECO:0000256" key="3">
    <source>
        <dbReference type="ARBA" id="ARBA00022490"/>
    </source>
</evidence>
<name>A0ABP8UZL8_9GAMM</name>
<dbReference type="Pfam" id="PF02108">
    <property type="entry name" value="FliH"/>
    <property type="match status" value="1"/>
</dbReference>
<dbReference type="EMBL" id="BAABFL010000074">
    <property type="protein sequence ID" value="GAA4648411.1"/>
    <property type="molecule type" value="Genomic_DNA"/>
</dbReference>
<keyword evidence="3" id="KW-0963">Cytoplasm</keyword>
<gene>
    <name evidence="8" type="primary">bscL</name>
    <name evidence="8" type="ORF">GCM10023116_06800</name>
</gene>
<protein>
    <recommendedName>
        <fullName evidence="6">Type 3 secretion system stator protein</fullName>
    </recommendedName>
</protein>
<comment type="similarity">
    <text evidence="5">Belongs to the SctL stator family.</text>
</comment>
<dbReference type="SUPFAM" id="SSF160527">
    <property type="entry name" value="V-type ATPase subunit E-like"/>
    <property type="match status" value="1"/>
</dbReference>
<feature type="domain" description="Flagellar assembly protein FliH/Type III secretion system HrpE" evidence="7">
    <location>
        <begin position="87"/>
        <end position="195"/>
    </location>
</feature>
<evidence type="ECO:0000256" key="6">
    <source>
        <dbReference type="ARBA" id="ARBA00040494"/>
    </source>
</evidence>
<keyword evidence="4" id="KW-0653">Protein transport</keyword>
<dbReference type="InterPro" id="IPR051472">
    <property type="entry name" value="T3SS_Stator/FliH"/>
</dbReference>
<sequence length="218" mass="24336">MTIRVVGINHNAIQLPQGTKVLKAAEYQTIAQLASMLDIAKERADSIIEQARKTFEKEKVRGFDEGMMESKIEQSEQMLKMVGRSINYLAEVEGEMADILMNAVKKIIDGFDDRELTVGLIRSALQHVRNERQVSVRIPPGHYTFVKERIAEILADYKGVGFINPVSDPRLDSGSCILESQIGVVDASIDIQLEALKRRFESISAETMGAIKRSEADI</sequence>
<evidence type="ECO:0000256" key="5">
    <source>
        <dbReference type="ARBA" id="ARBA00024335"/>
    </source>
</evidence>
<dbReference type="PANTHER" id="PTHR34982">
    <property type="entry name" value="YOP PROTEINS TRANSLOCATION PROTEIN L"/>
    <property type="match status" value="1"/>
</dbReference>
<reference evidence="9" key="1">
    <citation type="journal article" date="2019" name="Int. J. Syst. Evol. Microbiol.">
        <title>The Global Catalogue of Microorganisms (GCM) 10K type strain sequencing project: providing services to taxonomists for standard genome sequencing and annotation.</title>
        <authorList>
            <consortium name="The Broad Institute Genomics Platform"/>
            <consortium name="The Broad Institute Genome Sequencing Center for Infectious Disease"/>
            <person name="Wu L."/>
            <person name="Ma J."/>
        </authorList>
    </citation>
    <scope>NUCLEOTIDE SEQUENCE [LARGE SCALE GENOMIC DNA]</scope>
    <source>
        <strain evidence="9">JCM 17805</strain>
    </source>
</reference>
<dbReference type="Proteomes" id="UP001500604">
    <property type="component" value="Unassembled WGS sequence"/>
</dbReference>
<dbReference type="NCBIfam" id="TIGR02499">
    <property type="entry name" value="HrpE_YscL_not"/>
    <property type="match status" value="1"/>
</dbReference>
<evidence type="ECO:0000256" key="4">
    <source>
        <dbReference type="ARBA" id="ARBA00022927"/>
    </source>
</evidence>
<evidence type="ECO:0000313" key="8">
    <source>
        <dbReference type="EMBL" id="GAA4648411.1"/>
    </source>
</evidence>
<keyword evidence="2" id="KW-0813">Transport</keyword>
<keyword evidence="9" id="KW-1185">Reference proteome</keyword>
<dbReference type="InterPro" id="IPR018035">
    <property type="entry name" value="Flagellar_FliH/T3SS_HrpE"/>
</dbReference>
<comment type="subcellular location">
    <subcellularLocation>
        <location evidence="1">Cytoplasm</location>
    </subcellularLocation>
</comment>
<evidence type="ECO:0000256" key="2">
    <source>
        <dbReference type="ARBA" id="ARBA00022448"/>
    </source>
</evidence>
<comment type="caution">
    <text evidence="8">The sequence shown here is derived from an EMBL/GenBank/DDBJ whole genome shotgun (WGS) entry which is preliminary data.</text>
</comment>
<proteinExistence type="inferred from homology"/>